<dbReference type="SUPFAM" id="SSF56645">
    <property type="entry name" value="Acyl-CoA dehydrogenase NM domain-like"/>
    <property type="match status" value="1"/>
</dbReference>
<proteinExistence type="predicted"/>
<gene>
    <name evidence="2" type="ORF">OHU69_11465</name>
</gene>
<dbReference type="Gene3D" id="1.10.540.10">
    <property type="entry name" value="Acyl-CoA dehydrogenase/oxidase, N-terminal domain"/>
    <property type="match status" value="1"/>
</dbReference>
<dbReference type="Pfam" id="PF02771">
    <property type="entry name" value="Acyl-CoA_dh_N"/>
    <property type="match status" value="1"/>
</dbReference>
<sequence>MSYPSALHDVIALTAQLACQEGKFPRTAVTALGRAGLLGLTCPAEPAGGGADLALAAEVVARVVPVCPATAAVLQSHYAAAAVVGAYGGRWLRGEVAAGRHLCSLAVVEDGGGGTVRSTVRRRGGVVTLRGRKRDVVAAGEADSYIWSSPAVADSGGLTLWGVPAHAPGLFVPARATGAPLASATSTVVADPVRVPAEAMLGADGEGFGMLLGAVLPWLLELCAVVGSDAVHPSLGVLARSASGAARSGDGQALAASASMALR</sequence>
<evidence type="ECO:0000259" key="1">
    <source>
        <dbReference type="Pfam" id="PF02771"/>
    </source>
</evidence>
<dbReference type="PANTHER" id="PTHR43831">
    <property type="entry name" value="ISOBUTYRYL-COA DEHYDROGENASE"/>
    <property type="match status" value="1"/>
</dbReference>
<dbReference type="Gene3D" id="2.40.110.10">
    <property type="entry name" value="Butyryl-CoA Dehydrogenase, subunit A, domain 2"/>
    <property type="match status" value="1"/>
</dbReference>
<dbReference type="EMBL" id="CP108195">
    <property type="protein sequence ID" value="WTS11608.1"/>
    <property type="molecule type" value="Genomic_DNA"/>
</dbReference>
<accession>A0AAU1U4P3</accession>
<organism evidence="2">
    <name type="scientific">Streptomyces sp. NBC_00119</name>
    <dbReference type="NCBI Taxonomy" id="2975659"/>
    <lineage>
        <taxon>Bacteria</taxon>
        <taxon>Bacillati</taxon>
        <taxon>Actinomycetota</taxon>
        <taxon>Actinomycetes</taxon>
        <taxon>Kitasatosporales</taxon>
        <taxon>Streptomycetaceae</taxon>
        <taxon>Streptomyces</taxon>
    </lineage>
</organism>
<dbReference type="AlphaFoldDB" id="A0AAU1U4P3"/>
<dbReference type="GO" id="GO:0016627">
    <property type="term" value="F:oxidoreductase activity, acting on the CH-CH group of donors"/>
    <property type="evidence" value="ECO:0007669"/>
    <property type="project" value="InterPro"/>
</dbReference>
<evidence type="ECO:0000313" key="2">
    <source>
        <dbReference type="EMBL" id="WTS11608.1"/>
    </source>
</evidence>
<protein>
    <submittedName>
        <fullName evidence="2">Acyl-CoA dehydrogenase family protein</fullName>
    </submittedName>
</protein>
<feature type="domain" description="Acyl-CoA dehydrogenase/oxidase N-terminal" evidence="1">
    <location>
        <begin position="16"/>
        <end position="88"/>
    </location>
</feature>
<dbReference type="InterPro" id="IPR037069">
    <property type="entry name" value="AcylCoA_DH/ox_N_sf"/>
</dbReference>
<name>A0AAU1U4P3_9ACTN</name>
<dbReference type="InterPro" id="IPR046373">
    <property type="entry name" value="Acyl-CoA_Oxase/DH_mid-dom_sf"/>
</dbReference>
<dbReference type="GO" id="GO:0050660">
    <property type="term" value="F:flavin adenine dinucleotide binding"/>
    <property type="evidence" value="ECO:0007669"/>
    <property type="project" value="InterPro"/>
</dbReference>
<dbReference type="InterPro" id="IPR013786">
    <property type="entry name" value="AcylCoA_DH/ox_N"/>
</dbReference>
<dbReference type="InterPro" id="IPR009100">
    <property type="entry name" value="AcylCoA_DH/oxidase_NM_dom_sf"/>
</dbReference>
<dbReference type="InterPro" id="IPR052547">
    <property type="entry name" value="Mito_Isobutyryl-CoADH"/>
</dbReference>
<reference evidence="2" key="1">
    <citation type="submission" date="2022-10" db="EMBL/GenBank/DDBJ databases">
        <title>The complete genomes of actinobacterial strains from the NBC collection.</title>
        <authorList>
            <person name="Joergensen T.S."/>
            <person name="Alvarez Arevalo M."/>
            <person name="Sterndorff E.B."/>
            <person name="Faurdal D."/>
            <person name="Vuksanovic O."/>
            <person name="Mourched A.-S."/>
            <person name="Charusanti P."/>
            <person name="Shaw S."/>
            <person name="Blin K."/>
            <person name="Weber T."/>
        </authorList>
    </citation>
    <scope>NUCLEOTIDE SEQUENCE</scope>
    <source>
        <strain evidence="2">NBC_00119</strain>
    </source>
</reference>
<dbReference type="PANTHER" id="PTHR43831:SF1">
    <property type="entry name" value="ISOBUTYRYL-COA DEHYDROGENASE, MITOCHONDRIAL"/>
    <property type="match status" value="1"/>
</dbReference>